<dbReference type="AlphaFoldDB" id="A0AB39MUB1"/>
<dbReference type="RefSeq" id="WP_369269753.1">
    <property type="nucleotide sequence ID" value="NZ_CP163432.1"/>
</dbReference>
<reference evidence="2" key="1">
    <citation type="submission" date="2024-07" db="EMBL/GenBank/DDBJ databases">
        <authorList>
            <person name="Yu S.T."/>
        </authorList>
    </citation>
    <scope>NUCLEOTIDE SEQUENCE</scope>
    <source>
        <strain evidence="2">R11</strain>
    </source>
</reference>
<feature type="transmembrane region" description="Helical" evidence="1">
    <location>
        <begin position="285"/>
        <end position="308"/>
    </location>
</feature>
<feature type="transmembrane region" description="Helical" evidence="1">
    <location>
        <begin position="66"/>
        <end position="91"/>
    </location>
</feature>
<feature type="transmembrane region" description="Helical" evidence="1">
    <location>
        <begin position="233"/>
        <end position="254"/>
    </location>
</feature>
<feature type="transmembrane region" description="Helical" evidence="1">
    <location>
        <begin position="122"/>
        <end position="144"/>
    </location>
</feature>
<feature type="transmembrane region" description="Helical" evidence="1">
    <location>
        <begin position="191"/>
        <end position="213"/>
    </location>
</feature>
<keyword evidence="1" id="KW-0812">Transmembrane</keyword>
<accession>A0AB39MUB1</accession>
<keyword evidence="1" id="KW-1133">Transmembrane helix</keyword>
<feature type="transmembrane region" description="Helical" evidence="1">
    <location>
        <begin position="410"/>
        <end position="428"/>
    </location>
</feature>
<feature type="transmembrane region" description="Helical" evidence="1">
    <location>
        <begin position="462"/>
        <end position="481"/>
    </location>
</feature>
<keyword evidence="1" id="KW-0472">Membrane</keyword>
<evidence type="ECO:0000313" key="2">
    <source>
        <dbReference type="EMBL" id="XDQ09324.1"/>
    </source>
</evidence>
<feature type="transmembrane region" description="Helical" evidence="1">
    <location>
        <begin position="379"/>
        <end position="398"/>
    </location>
</feature>
<gene>
    <name evidence="2" type="ORF">AB5J55_06545</name>
</gene>
<feature type="transmembrane region" description="Helical" evidence="1">
    <location>
        <begin position="164"/>
        <end position="184"/>
    </location>
</feature>
<dbReference type="EMBL" id="CP163432">
    <property type="protein sequence ID" value="XDQ09324.1"/>
    <property type="molecule type" value="Genomic_DNA"/>
</dbReference>
<organism evidence="2">
    <name type="scientific">Streptomyces sp. R11</name>
    <dbReference type="NCBI Taxonomy" id="3238625"/>
    <lineage>
        <taxon>Bacteria</taxon>
        <taxon>Bacillati</taxon>
        <taxon>Actinomycetota</taxon>
        <taxon>Actinomycetes</taxon>
        <taxon>Kitasatosporales</taxon>
        <taxon>Streptomycetaceae</taxon>
        <taxon>Streptomyces</taxon>
    </lineage>
</organism>
<feature type="transmembrane region" description="Helical" evidence="1">
    <location>
        <begin position="346"/>
        <end position="367"/>
    </location>
</feature>
<evidence type="ECO:0000256" key="1">
    <source>
        <dbReference type="SAM" id="Phobius"/>
    </source>
</evidence>
<dbReference type="Gene3D" id="1.20.1740.10">
    <property type="entry name" value="Amino acid/polyamine transporter I"/>
    <property type="match status" value="1"/>
</dbReference>
<feature type="transmembrane region" description="Helical" evidence="1">
    <location>
        <begin position="435"/>
        <end position="456"/>
    </location>
</feature>
<name>A0AB39MUB1_9ACTN</name>
<protein>
    <submittedName>
        <fullName evidence="2">APC family permease</fullName>
    </submittedName>
</protein>
<proteinExistence type="predicted"/>
<sequence>MASTEHLPSSRLRAWMLEGLADMGKGHGSQEQRTQSKLEHQGQPWYRVMCLTGVDYFSTLGYQPGIAALAAGLLSPIATIVLVIVTLAGALPVYRRVAEESPHGQGSIAMLERLLTFWKGKLFVLTLLGFAATDFLITITLSAADASTHLVENPHLESALHDKQLLITLILVALLGAVFLKGFLEAIGVAVALVGIYLALNAVVVVSGLYHVITEGHVVTDWSNALTAEHGNVFVMIGVALIVFPKLALGLSGFETGVAVMPHVKGDPGETEENPKGRIRDTKKLLTTAALIMSCFLIATSFITTLLIPEKEFEAGGEANGRALAFLAHEYLGNAFGTVYDVSTIAILWFAGASAMAGLLNLMPRYLPRYGMAPHWARAVRPMVIVFTLVAFLVTWIFDADVDAQGGAYATGVLVLISSAAIAVTIAARKAGQRNWTIGFAVISAVFLYTTVVNVIERPDGVKIGACFIAGIILVSLLSRLMRAFELRVTSVTLDGMAERFVRDMASRKIRFIANEPDRRDKAEYRDKIEQIRNDNDVPVQEDFVFVEVTVTDPSEFEAGVTVRGEVLHNRYRVLTLESSSIPNALAALLLHVRDTTGCIPHIYFEWTEGTPFANFLRFFLFGQGEVAPVTREVLREAEPDRDRRPRVHTG</sequence>